<evidence type="ECO:0000313" key="1">
    <source>
        <dbReference type="EMBL" id="MVM34378.1"/>
    </source>
</evidence>
<evidence type="ECO:0000313" key="2">
    <source>
        <dbReference type="Proteomes" id="UP000436006"/>
    </source>
</evidence>
<dbReference type="Proteomes" id="UP000436006">
    <property type="component" value="Unassembled WGS sequence"/>
</dbReference>
<name>A0A7K1SKU6_9BACT</name>
<gene>
    <name evidence="1" type="ORF">GO755_30380</name>
</gene>
<keyword evidence="2" id="KW-1185">Reference proteome</keyword>
<protein>
    <submittedName>
        <fullName evidence="1">Uncharacterized protein</fullName>
    </submittedName>
</protein>
<organism evidence="1 2">
    <name type="scientific">Spirosoma arboris</name>
    <dbReference type="NCBI Taxonomy" id="2682092"/>
    <lineage>
        <taxon>Bacteria</taxon>
        <taxon>Pseudomonadati</taxon>
        <taxon>Bacteroidota</taxon>
        <taxon>Cytophagia</taxon>
        <taxon>Cytophagales</taxon>
        <taxon>Cytophagaceae</taxon>
        <taxon>Spirosoma</taxon>
    </lineage>
</organism>
<dbReference type="AlphaFoldDB" id="A0A7K1SKU6"/>
<proteinExistence type="predicted"/>
<sequence length="784" mass="86770">MSYSTNFFFSYYKVLTAGTIPAQFRISFKRRDYTGEAIEILPGGEPLVIEAVDSPDNPLSSMWPLKFTFELVCQEYWQAESFYTEDERELLVLIEIDEGSGFAVEHFGWITAVDFKMDHSSKPFKVSVVASDGLASLKTRSLLDANGKRLQGYVSLSTILRSAFSNAGFDQPLTTGVNLFEQTEVGLDRIDNKANPATDPLYQALVNSETLVTDSGDTQFGWDALKRVVDLFGCRLSQTKGQWWVIRADEAAGGWDLWNNTSTETIHTRTYTSNLVSDAPGSHTSRNLILDVGKGLPAQILAGGPVDLLPIPKKAIKLEQSYGRYQSRLPNADFSQVDSTFLPVGWRRNNISEADGFRAGSGTELDPYRLVLYGAGDEKLTADSPYIGIRVDYDQNSPEFSQSITRTITGEFQLHNAKSAKIVVFAFTPEGGYIGQASGAWKMNPSKKEQVGILIDHSQMVANVMQTKPGWAEISIKMDPIDRVFSFLFYLCQAEALTKPNGLPEQGPPRPYIEYRNIRMEVAKAGQNITGTSQVVALPNQKPTDTTLSLTLGDVAYSTTPYDRLNTLFRRSANPPAPQTNYYYADADVLVSNPTGHNVGKSALSWLIQKYARQMMQLAPTFEGQIIGRFPAGIHTVLRLLDFGEMIDGVFVPYLLQLTRWKWRTKMDIHEVTAVRINSTDTVGLPIPKAYWQTPDGEVPMNVDDSGNPVNPALSQGSLSERDQFLKNLSLSGIKPNVTLQPNVAGFSNLTGKSVVTLSGYIGDEFKGKVLAQLLKNPNLSHFV</sequence>
<reference evidence="1 2" key="1">
    <citation type="submission" date="2019-12" db="EMBL/GenBank/DDBJ databases">
        <title>Spirosoma sp. HMF4905 genome sequencing and assembly.</title>
        <authorList>
            <person name="Kang H."/>
            <person name="Cha I."/>
            <person name="Kim H."/>
            <person name="Joh K."/>
        </authorList>
    </citation>
    <scope>NUCLEOTIDE SEQUENCE [LARGE SCALE GENOMIC DNA]</scope>
    <source>
        <strain evidence="1 2">HMF4905</strain>
    </source>
</reference>
<comment type="caution">
    <text evidence="1">The sequence shown here is derived from an EMBL/GenBank/DDBJ whole genome shotgun (WGS) entry which is preliminary data.</text>
</comment>
<dbReference type="EMBL" id="WPIN01000015">
    <property type="protein sequence ID" value="MVM34378.1"/>
    <property type="molecule type" value="Genomic_DNA"/>
</dbReference>
<dbReference type="RefSeq" id="WP_157589198.1">
    <property type="nucleotide sequence ID" value="NZ_WPIN01000015.1"/>
</dbReference>
<accession>A0A7K1SKU6</accession>